<gene>
    <name evidence="3" type="ORF">CLO192961_LOCUS371955</name>
</gene>
<dbReference type="EMBL" id="CABFNS010000876">
    <property type="protein sequence ID" value="VUC34209.1"/>
    <property type="molecule type" value="Genomic_DNA"/>
</dbReference>
<evidence type="ECO:0000313" key="3">
    <source>
        <dbReference type="EMBL" id="VUC34209.1"/>
    </source>
</evidence>
<feature type="signal peptide" evidence="2">
    <location>
        <begin position="1"/>
        <end position="18"/>
    </location>
</feature>
<proteinExistence type="predicted"/>
<evidence type="ECO:0000256" key="1">
    <source>
        <dbReference type="SAM" id="Coils"/>
    </source>
</evidence>
<evidence type="ECO:0000313" key="4">
    <source>
        <dbReference type="Proteomes" id="UP000766486"/>
    </source>
</evidence>
<keyword evidence="1" id="KW-0175">Coiled coil</keyword>
<evidence type="ECO:0008006" key="5">
    <source>
        <dbReference type="Google" id="ProtNLM"/>
    </source>
</evidence>
<keyword evidence="4" id="KW-1185">Reference proteome</keyword>
<evidence type="ECO:0000256" key="2">
    <source>
        <dbReference type="SAM" id="SignalP"/>
    </source>
</evidence>
<feature type="chain" id="PRO_5045268443" description="Knr4/Smi1-like domain-containing protein" evidence="2">
    <location>
        <begin position="19"/>
        <end position="531"/>
    </location>
</feature>
<name>A0ABY6US50_BIOOC</name>
<dbReference type="Proteomes" id="UP000766486">
    <property type="component" value="Unassembled WGS sequence"/>
</dbReference>
<comment type="caution">
    <text evidence="3">The sequence shown here is derived from an EMBL/GenBank/DDBJ whole genome shotgun (WGS) entry which is preliminary data.</text>
</comment>
<sequence>MLLLIVGYFLWSHQLSLERQVDVFLNRPSSLPPTACEMKRMEEVADLVLGLYETLAEMRYIEPADIKRGPHDITHLGETVNSSYSHIDPAILYLYSILPYVEDTFSGHRYFFRGGFFLDFRKEAHRKLSRDPFKVIPNIKCDFDTNDGPYMRSWVTPLSVVGTRPISIFYDAREHVIWVVNLEQRRSADLALEGLEPWAFDHLPSRPAPDVLRDMKQWFREFKVVPDSLSSGELELEEKIKFLPALFRKHGWPDAFDGKAFQIERVRKNSARLAAWWAEEPLRELKRLREAKEEADRRWREQLNKVQDPSHEKDWPLMFALWSGEAKYLIDRAYEARELADQYCPEGVCQIRGDEPVWETETLRYIAEDWGADVVRLGASTPVDETALNVTLLKLAQTVDALEASRAAAKNRRPSGPVGEQLRYARRERNSSYRLDVLRSEKEEFSKLRSRFAYDPETSATTSEVIEKIQAEIDAYTEDEYKPPPSLRRGYTFRVDMDVFFDWEIEDGFYDWDMEDEYSHWAMEDCKPGPI</sequence>
<feature type="coiled-coil region" evidence="1">
    <location>
        <begin position="278"/>
        <end position="305"/>
    </location>
</feature>
<organism evidence="3 4">
    <name type="scientific">Bionectria ochroleuca</name>
    <name type="common">Gliocladium roseum</name>
    <dbReference type="NCBI Taxonomy" id="29856"/>
    <lineage>
        <taxon>Eukaryota</taxon>
        <taxon>Fungi</taxon>
        <taxon>Dikarya</taxon>
        <taxon>Ascomycota</taxon>
        <taxon>Pezizomycotina</taxon>
        <taxon>Sordariomycetes</taxon>
        <taxon>Hypocreomycetidae</taxon>
        <taxon>Hypocreales</taxon>
        <taxon>Bionectriaceae</taxon>
        <taxon>Clonostachys</taxon>
    </lineage>
</organism>
<reference evidence="3 4" key="1">
    <citation type="submission" date="2019-06" db="EMBL/GenBank/DDBJ databases">
        <authorList>
            <person name="Broberg M."/>
        </authorList>
    </citation>
    <scope>NUCLEOTIDE SEQUENCE [LARGE SCALE GENOMIC DNA]</scope>
</reference>
<accession>A0ABY6US50</accession>
<protein>
    <recommendedName>
        <fullName evidence="5">Knr4/Smi1-like domain-containing protein</fullName>
    </recommendedName>
</protein>
<keyword evidence="2" id="KW-0732">Signal</keyword>